<dbReference type="EMBL" id="CAFBMQ010000063">
    <property type="protein sequence ID" value="CAB4906462.1"/>
    <property type="molecule type" value="Genomic_DNA"/>
</dbReference>
<name>A0A6J7GE77_9ZZZZ</name>
<proteinExistence type="predicted"/>
<evidence type="ECO:0000256" key="1">
    <source>
        <dbReference type="SAM" id="MobiDB-lite"/>
    </source>
</evidence>
<gene>
    <name evidence="2" type="ORF">UFOPK3609_00574</name>
</gene>
<accession>A0A6J7GE77</accession>
<sequence length="128" mass="13789">MPSLSVVHTEPSRRRNEAPALSSPPNATEPSIRPGTNHLNPTGTSHSRRPSEAVTRSIIDELTTVVPTAAPALHCGRFDIRYSIATARKWFGFISPPSGVTMPWQSESASFPVAIANSSRRPISEAMA</sequence>
<evidence type="ECO:0000313" key="2">
    <source>
        <dbReference type="EMBL" id="CAB4906462.1"/>
    </source>
</evidence>
<reference evidence="2" key="1">
    <citation type="submission" date="2020-05" db="EMBL/GenBank/DDBJ databases">
        <authorList>
            <person name="Chiriac C."/>
            <person name="Salcher M."/>
            <person name="Ghai R."/>
            <person name="Kavagutti S V."/>
        </authorList>
    </citation>
    <scope>NUCLEOTIDE SEQUENCE</scope>
</reference>
<protein>
    <submittedName>
        <fullName evidence="2">Unannotated protein</fullName>
    </submittedName>
</protein>
<dbReference type="AlphaFoldDB" id="A0A6J7GE77"/>
<feature type="region of interest" description="Disordered" evidence="1">
    <location>
        <begin position="1"/>
        <end position="52"/>
    </location>
</feature>
<organism evidence="2">
    <name type="scientific">freshwater metagenome</name>
    <dbReference type="NCBI Taxonomy" id="449393"/>
    <lineage>
        <taxon>unclassified sequences</taxon>
        <taxon>metagenomes</taxon>
        <taxon>ecological metagenomes</taxon>
    </lineage>
</organism>